<evidence type="ECO:0000313" key="2">
    <source>
        <dbReference type="Proteomes" id="UP001465976"/>
    </source>
</evidence>
<dbReference type="Proteomes" id="UP001465976">
    <property type="component" value="Unassembled WGS sequence"/>
</dbReference>
<feature type="non-terminal residue" evidence="1">
    <location>
        <position position="84"/>
    </location>
</feature>
<keyword evidence="2" id="KW-1185">Reference proteome</keyword>
<sequence length="84" mass="9742">MAKLCKDAENLTITQFSYAADCWWASEVEREKRHGVPLHATWPGKHLAAWKSFPERESTFTICEPKEVGQRNQRYSKSLAFNNL</sequence>
<protein>
    <submittedName>
        <fullName evidence="1">Uncharacterized protein</fullName>
    </submittedName>
</protein>
<comment type="caution">
    <text evidence="1">The sequence shown here is derived from an EMBL/GenBank/DDBJ whole genome shotgun (WGS) entry which is preliminary data.</text>
</comment>
<proteinExistence type="predicted"/>
<organism evidence="1 2">
    <name type="scientific">Marasmius crinis-equi</name>
    <dbReference type="NCBI Taxonomy" id="585013"/>
    <lineage>
        <taxon>Eukaryota</taxon>
        <taxon>Fungi</taxon>
        <taxon>Dikarya</taxon>
        <taxon>Basidiomycota</taxon>
        <taxon>Agaricomycotina</taxon>
        <taxon>Agaricomycetes</taxon>
        <taxon>Agaricomycetidae</taxon>
        <taxon>Agaricales</taxon>
        <taxon>Marasmiineae</taxon>
        <taxon>Marasmiaceae</taxon>
        <taxon>Marasmius</taxon>
    </lineage>
</organism>
<evidence type="ECO:0000313" key="1">
    <source>
        <dbReference type="EMBL" id="KAL0563441.1"/>
    </source>
</evidence>
<gene>
    <name evidence="1" type="ORF">V5O48_018626</name>
</gene>
<name>A0ABR3EKN5_9AGAR</name>
<dbReference type="EMBL" id="JBAHYK010003511">
    <property type="protein sequence ID" value="KAL0563441.1"/>
    <property type="molecule type" value="Genomic_DNA"/>
</dbReference>
<accession>A0ABR3EKN5</accession>
<reference evidence="1 2" key="1">
    <citation type="submission" date="2024-02" db="EMBL/GenBank/DDBJ databases">
        <title>A draft genome for the cacao thread blight pathogen Marasmius crinis-equi.</title>
        <authorList>
            <person name="Cohen S.P."/>
            <person name="Baruah I.K."/>
            <person name="Amoako-Attah I."/>
            <person name="Bukari Y."/>
            <person name="Meinhardt L.W."/>
            <person name="Bailey B.A."/>
        </authorList>
    </citation>
    <scope>NUCLEOTIDE SEQUENCE [LARGE SCALE GENOMIC DNA]</scope>
    <source>
        <strain evidence="1 2">GH-76</strain>
    </source>
</reference>